<dbReference type="EMBL" id="LT629710">
    <property type="protein sequence ID" value="SDO68437.1"/>
    <property type="molecule type" value="Genomic_DNA"/>
</dbReference>
<feature type="compositionally biased region" description="Low complexity" evidence="1">
    <location>
        <begin position="25"/>
        <end position="78"/>
    </location>
</feature>
<dbReference type="AlphaFoldDB" id="A0A1H0LJR6"/>
<dbReference type="PROSITE" id="PS51257">
    <property type="entry name" value="PROKAR_LIPOPROTEIN"/>
    <property type="match status" value="1"/>
</dbReference>
<dbReference type="Proteomes" id="UP000198741">
    <property type="component" value="Chromosome I"/>
</dbReference>
<keyword evidence="2" id="KW-0732">Signal</keyword>
<evidence type="ECO:0000256" key="1">
    <source>
        <dbReference type="SAM" id="MobiDB-lite"/>
    </source>
</evidence>
<protein>
    <submittedName>
        <fullName evidence="3">Uncharacterized protein</fullName>
    </submittedName>
</protein>
<feature type="chain" id="PRO_5039298144" evidence="2">
    <location>
        <begin position="31"/>
        <end position="182"/>
    </location>
</feature>
<accession>A0A1H0LJR6</accession>
<feature type="signal peptide" evidence="2">
    <location>
        <begin position="1"/>
        <end position="30"/>
    </location>
</feature>
<dbReference type="STRING" id="1090615.SAMN04515671_1693"/>
<sequence length="182" mass="17821">MRTVFSKKTVTALLAAAGLSMTGCSSTSTAGPAPSTTTAVSPTTGATGTTALPTTSGAASGTSKASAGSTSGKSSAPGLPKGVTAAASIPTSALNKANLRANVALTGCKSVTGGWGATGTATNPGKKAIAYTITVFFTTTAATVIDTSQTHFTVKPGEKKTWTATKQFTTPPKMLCVLRGVG</sequence>
<evidence type="ECO:0000313" key="3">
    <source>
        <dbReference type="EMBL" id="SDO68437.1"/>
    </source>
</evidence>
<evidence type="ECO:0000313" key="4">
    <source>
        <dbReference type="Proteomes" id="UP000198741"/>
    </source>
</evidence>
<dbReference type="RefSeq" id="WP_157695303.1">
    <property type="nucleotide sequence ID" value="NZ_LT629710.1"/>
</dbReference>
<evidence type="ECO:0000256" key="2">
    <source>
        <dbReference type="SAM" id="SignalP"/>
    </source>
</evidence>
<feature type="region of interest" description="Disordered" evidence="1">
    <location>
        <begin position="23"/>
        <end position="80"/>
    </location>
</feature>
<dbReference type="OrthoDB" id="4980934at2"/>
<keyword evidence="4" id="KW-1185">Reference proteome</keyword>
<gene>
    <name evidence="3" type="ORF">SAMN04515671_1693</name>
</gene>
<proteinExistence type="predicted"/>
<name>A0A1H0LJR6_9ACTN</name>
<organism evidence="3 4">
    <name type="scientific">Nakamurella panacisegetis</name>
    <dbReference type="NCBI Taxonomy" id="1090615"/>
    <lineage>
        <taxon>Bacteria</taxon>
        <taxon>Bacillati</taxon>
        <taxon>Actinomycetota</taxon>
        <taxon>Actinomycetes</taxon>
        <taxon>Nakamurellales</taxon>
        <taxon>Nakamurellaceae</taxon>
        <taxon>Nakamurella</taxon>
    </lineage>
</organism>
<reference evidence="3 4" key="1">
    <citation type="submission" date="2016-10" db="EMBL/GenBank/DDBJ databases">
        <authorList>
            <person name="de Groot N.N."/>
        </authorList>
    </citation>
    <scope>NUCLEOTIDE SEQUENCE [LARGE SCALE GENOMIC DNA]</scope>
    <source>
        <strain evidence="4">P4-7,KCTC 19426,CECT 7604</strain>
    </source>
</reference>